<comment type="caution">
    <text evidence="7">The sequence shown here is derived from an EMBL/GenBank/DDBJ whole genome shotgun (WGS) entry which is preliminary data.</text>
</comment>
<dbReference type="PANTHER" id="PTHR21535">
    <property type="entry name" value="MAGNESIUM AND COBALT TRANSPORT PROTEIN/MITOCHONDRIAL IMPORT INNER MEMBRANE TRANSLOCASE SUBUNIT TIM8"/>
    <property type="match status" value="1"/>
</dbReference>
<keyword evidence="4 6" id="KW-1133">Transmembrane helix</keyword>
<dbReference type="GO" id="GO:0015095">
    <property type="term" value="F:magnesium ion transmembrane transporter activity"/>
    <property type="evidence" value="ECO:0007669"/>
    <property type="project" value="TreeGrafter"/>
</dbReference>
<dbReference type="Gene3D" id="1.20.58.340">
    <property type="entry name" value="Magnesium transport protein CorA, transmembrane region"/>
    <property type="match status" value="1"/>
</dbReference>
<dbReference type="PANTHER" id="PTHR21535:SF51">
    <property type="entry name" value="MANGANESE RESISTANCE PROTEIN MNR2"/>
    <property type="match status" value="1"/>
</dbReference>
<keyword evidence="3 6" id="KW-0812">Transmembrane</keyword>
<dbReference type="SUPFAM" id="SSF144083">
    <property type="entry name" value="Magnesium transport protein CorA, transmembrane region"/>
    <property type="match status" value="1"/>
</dbReference>
<keyword evidence="8" id="KW-1185">Reference proteome</keyword>
<dbReference type="Proteomes" id="UP001162131">
    <property type="component" value="Unassembled WGS sequence"/>
</dbReference>
<evidence type="ECO:0000256" key="3">
    <source>
        <dbReference type="ARBA" id="ARBA00022692"/>
    </source>
</evidence>
<dbReference type="GO" id="GO:0010961">
    <property type="term" value="P:intracellular magnesium ion homeostasis"/>
    <property type="evidence" value="ECO:0007669"/>
    <property type="project" value="TreeGrafter"/>
</dbReference>
<evidence type="ECO:0000256" key="4">
    <source>
        <dbReference type="ARBA" id="ARBA00022989"/>
    </source>
</evidence>
<proteinExistence type="inferred from homology"/>
<sequence length="401" mass="46958">MHNELESLKELLLQDSWDYTTEPELIDRNSCNRGSLSATLRASKILLFDINSKNCYLLNLDDIYDQKNILHDKDNSYALIFQGLDEQEVKEIRKFFGLHPVIDYECASNHFNNKDHMLDFHDYYLLTINDASIEGDVENPVSMKTIIRKNLILIFCEERVYCIRQLFYKELNIIDFENREFENYIWDYNIACRKTEINEKCGCSAVEAIFHRLIEWIFARLEKIASNMNIEARCCLDFATGKMKIGERFGFITRLSKAERHMQCLIDLIKPKCKVFDSLLKSLNTSKSLKYYIKSLKTRAEVLDRKIVHSHTILLKSEKIFNATIEDTQNETADKLLKIMNLFSGIATIYFPANHIPGTMGMNIPIPFKEWDSFIPYICCWGLIALISINFTIIFRCKGWF</sequence>
<dbReference type="InterPro" id="IPR002523">
    <property type="entry name" value="MgTranspt_CorA/ZnTranspt_ZntB"/>
</dbReference>
<dbReference type="GO" id="GO:0016020">
    <property type="term" value="C:membrane"/>
    <property type="evidence" value="ECO:0007669"/>
    <property type="project" value="UniProtKB-SubCell"/>
</dbReference>
<dbReference type="Pfam" id="PF01544">
    <property type="entry name" value="CorA"/>
    <property type="match status" value="1"/>
</dbReference>
<evidence type="ECO:0000313" key="7">
    <source>
        <dbReference type="EMBL" id="CAG9329926.1"/>
    </source>
</evidence>
<comment type="subcellular location">
    <subcellularLocation>
        <location evidence="1">Membrane</location>
        <topology evidence="1">Multi-pass membrane protein</topology>
    </subcellularLocation>
</comment>
<evidence type="ECO:0000256" key="1">
    <source>
        <dbReference type="ARBA" id="ARBA00004141"/>
    </source>
</evidence>
<evidence type="ECO:0000313" key="8">
    <source>
        <dbReference type="Proteomes" id="UP001162131"/>
    </source>
</evidence>
<name>A0AAU9JU79_9CILI</name>
<reference evidence="7" key="1">
    <citation type="submission" date="2021-09" db="EMBL/GenBank/DDBJ databases">
        <authorList>
            <consortium name="AG Swart"/>
            <person name="Singh M."/>
            <person name="Singh A."/>
            <person name="Seah K."/>
            <person name="Emmerich C."/>
        </authorList>
    </citation>
    <scope>NUCLEOTIDE SEQUENCE</scope>
    <source>
        <strain evidence="7">ATCC30299</strain>
    </source>
</reference>
<organism evidence="7 8">
    <name type="scientific">Blepharisma stoltei</name>
    <dbReference type="NCBI Taxonomy" id="1481888"/>
    <lineage>
        <taxon>Eukaryota</taxon>
        <taxon>Sar</taxon>
        <taxon>Alveolata</taxon>
        <taxon>Ciliophora</taxon>
        <taxon>Postciliodesmatophora</taxon>
        <taxon>Heterotrichea</taxon>
        <taxon>Heterotrichida</taxon>
        <taxon>Blepharismidae</taxon>
        <taxon>Blepharisma</taxon>
    </lineage>
</organism>
<gene>
    <name evidence="7" type="ORF">BSTOLATCC_MIC50042</name>
</gene>
<dbReference type="AlphaFoldDB" id="A0AAU9JU79"/>
<evidence type="ECO:0000256" key="2">
    <source>
        <dbReference type="ARBA" id="ARBA00009765"/>
    </source>
</evidence>
<dbReference type="InterPro" id="IPR045863">
    <property type="entry name" value="CorA_TM1_TM2"/>
</dbReference>
<dbReference type="EMBL" id="CAJZBQ010000050">
    <property type="protein sequence ID" value="CAG9329926.1"/>
    <property type="molecule type" value="Genomic_DNA"/>
</dbReference>
<protein>
    <submittedName>
        <fullName evidence="7">Uncharacterized protein</fullName>
    </submittedName>
</protein>
<dbReference type="InterPro" id="IPR045861">
    <property type="entry name" value="CorA_cytoplasmic_dom"/>
</dbReference>
<accession>A0AAU9JU79</accession>
<comment type="similarity">
    <text evidence="2">Belongs to the CorA metal ion transporter (MIT) (TC 1.A.35) family.</text>
</comment>
<dbReference type="SUPFAM" id="SSF143865">
    <property type="entry name" value="CorA soluble domain-like"/>
    <property type="match status" value="1"/>
</dbReference>
<keyword evidence="5 6" id="KW-0472">Membrane</keyword>
<feature type="transmembrane region" description="Helical" evidence="6">
    <location>
        <begin position="374"/>
        <end position="395"/>
    </location>
</feature>
<evidence type="ECO:0000256" key="6">
    <source>
        <dbReference type="SAM" id="Phobius"/>
    </source>
</evidence>
<evidence type="ECO:0000256" key="5">
    <source>
        <dbReference type="ARBA" id="ARBA00023136"/>
    </source>
</evidence>